<gene>
    <name evidence="7" type="ORF">TCLT_LOCUS5719</name>
</gene>
<dbReference type="EMBL" id="UYYF01004359">
    <property type="protein sequence ID" value="VDN02998.1"/>
    <property type="molecule type" value="Genomic_DNA"/>
</dbReference>
<dbReference type="STRING" id="103827.A0A0N5CZ30"/>
<dbReference type="PANTHER" id="PTHR46030:SF1">
    <property type="entry name" value="ALPHA-KETOGLUTARATE-DEPENDENT DIOXYGENASE ALKB HOMOLOG 6"/>
    <property type="match status" value="1"/>
</dbReference>
<keyword evidence="6" id="KW-0408">Iron</keyword>
<proteinExistence type="inferred from homology"/>
<dbReference type="AlphaFoldDB" id="A0A0N5CZ30"/>
<dbReference type="WBParaSite" id="TCLT_0000573001-mRNA-1">
    <property type="protein sequence ID" value="TCLT_0000573001-mRNA-1"/>
    <property type="gene ID" value="TCLT_0000573001"/>
</dbReference>
<accession>A0A0N5CZ30</accession>
<reference evidence="7 8" key="2">
    <citation type="submission" date="2018-11" db="EMBL/GenBank/DDBJ databases">
        <authorList>
            <consortium name="Pathogen Informatics"/>
        </authorList>
    </citation>
    <scope>NUCLEOTIDE SEQUENCE [LARGE SCALE GENOMIC DNA]</scope>
</reference>
<evidence type="ECO:0000313" key="8">
    <source>
        <dbReference type="Proteomes" id="UP000276776"/>
    </source>
</evidence>
<dbReference type="GO" id="GO:0046872">
    <property type="term" value="F:metal ion binding"/>
    <property type="evidence" value="ECO:0007669"/>
    <property type="project" value="UniProtKB-KW"/>
</dbReference>
<dbReference type="Proteomes" id="UP000276776">
    <property type="component" value="Unassembled WGS sequence"/>
</dbReference>
<dbReference type="SUPFAM" id="SSF51197">
    <property type="entry name" value="Clavaminate synthase-like"/>
    <property type="match status" value="1"/>
</dbReference>
<sequence length="261" mass="30028">MCFTELNLTLVVERKREMDGSSILSFHDLQMSAEKGDCFVSNETKLLNVKSANNFIVKKAPPTIRYIPDFISPEEEQFLLHNIYKVPKPKWHNLLNRRLQDWGGALCKDYLIQDSDIPPWLNAVIEQLVAIDDTFPPAHRPNHVLINEYLPGQGIMAHTDGPAFYPLVATISLNSDVLIDYYKPFDPEKSEARERRYLGSMLLKRRSLVLMSDDIYTYWHEIADRLVDVITDSVFNLEHVDETVGEVISRTCRSVKCKQSS</sequence>
<evidence type="ECO:0000256" key="6">
    <source>
        <dbReference type="ARBA" id="ARBA00023004"/>
    </source>
</evidence>
<evidence type="ECO:0000256" key="2">
    <source>
        <dbReference type="ARBA" id="ARBA00007879"/>
    </source>
</evidence>
<comment type="similarity">
    <text evidence="2">Belongs to the alkB family.</text>
</comment>
<dbReference type="GO" id="GO:0051213">
    <property type="term" value="F:dioxygenase activity"/>
    <property type="evidence" value="ECO:0007669"/>
    <property type="project" value="UniProtKB-KW"/>
</dbReference>
<keyword evidence="4" id="KW-0223">Dioxygenase</keyword>
<dbReference type="OMA" id="DMYKLYL"/>
<protein>
    <submittedName>
        <fullName evidence="9">2OG-FeII_Oxy_2 domain-containing protein</fullName>
    </submittedName>
</protein>
<keyword evidence="5" id="KW-0560">Oxidoreductase</keyword>
<evidence type="ECO:0000256" key="3">
    <source>
        <dbReference type="ARBA" id="ARBA00022723"/>
    </source>
</evidence>
<organism evidence="9">
    <name type="scientific">Thelazia callipaeda</name>
    <name type="common">Oriental eyeworm</name>
    <name type="synonym">Parasitic nematode</name>
    <dbReference type="NCBI Taxonomy" id="103827"/>
    <lineage>
        <taxon>Eukaryota</taxon>
        <taxon>Metazoa</taxon>
        <taxon>Ecdysozoa</taxon>
        <taxon>Nematoda</taxon>
        <taxon>Chromadorea</taxon>
        <taxon>Rhabditida</taxon>
        <taxon>Spirurina</taxon>
        <taxon>Spiruromorpha</taxon>
        <taxon>Thelazioidea</taxon>
        <taxon>Thelaziidae</taxon>
        <taxon>Thelazia</taxon>
    </lineage>
</organism>
<evidence type="ECO:0000256" key="1">
    <source>
        <dbReference type="ARBA" id="ARBA00001954"/>
    </source>
</evidence>
<reference evidence="9" key="1">
    <citation type="submission" date="2017-02" db="UniProtKB">
        <authorList>
            <consortium name="WormBaseParasite"/>
        </authorList>
    </citation>
    <scope>IDENTIFICATION</scope>
</reference>
<dbReference type="PANTHER" id="PTHR46030">
    <property type="entry name" value="ALPHA-KETOGLUTARATE-DEPENDENT DIOXYGENASE ALKB HOMOLOG 6"/>
    <property type="match status" value="1"/>
</dbReference>
<name>A0A0N5CZ30_THECL</name>
<comment type="cofactor">
    <cofactor evidence="1">
        <name>Fe(2+)</name>
        <dbReference type="ChEBI" id="CHEBI:29033"/>
    </cofactor>
</comment>
<evidence type="ECO:0000313" key="7">
    <source>
        <dbReference type="EMBL" id="VDN02998.1"/>
    </source>
</evidence>
<evidence type="ECO:0000313" key="9">
    <source>
        <dbReference type="WBParaSite" id="TCLT_0000573001-mRNA-1"/>
    </source>
</evidence>
<keyword evidence="3" id="KW-0479">Metal-binding</keyword>
<dbReference type="OrthoDB" id="412814at2759"/>
<dbReference type="InterPro" id="IPR037151">
    <property type="entry name" value="AlkB-like_sf"/>
</dbReference>
<dbReference type="InterPro" id="IPR032862">
    <property type="entry name" value="ALKBH6"/>
</dbReference>
<evidence type="ECO:0000256" key="5">
    <source>
        <dbReference type="ARBA" id="ARBA00023002"/>
    </source>
</evidence>
<keyword evidence="8" id="KW-1185">Reference proteome</keyword>
<evidence type="ECO:0000256" key="4">
    <source>
        <dbReference type="ARBA" id="ARBA00022964"/>
    </source>
</evidence>
<dbReference type="GO" id="GO:0005634">
    <property type="term" value="C:nucleus"/>
    <property type="evidence" value="ECO:0007669"/>
    <property type="project" value="TreeGrafter"/>
</dbReference>
<dbReference type="Gene3D" id="2.60.120.590">
    <property type="entry name" value="Alpha-ketoglutarate-dependent dioxygenase AlkB-like"/>
    <property type="match status" value="1"/>
</dbReference>